<gene>
    <name evidence="2" type="ORF">KLLA0_A03091g</name>
</gene>
<dbReference type="GO" id="GO:0000981">
    <property type="term" value="F:DNA-binding transcription factor activity, RNA polymerase II-specific"/>
    <property type="evidence" value="ECO:0007669"/>
    <property type="project" value="InterPro"/>
</dbReference>
<dbReference type="KEGG" id="kla:KLLA0_A03091g"/>
<dbReference type="HOGENOM" id="CLU_804549_0_0_1"/>
<proteinExistence type="predicted"/>
<feature type="region of interest" description="Disordered" evidence="1">
    <location>
        <begin position="133"/>
        <end position="218"/>
    </location>
</feature>
<reference evidence="2 3" key="1">
    <citation type="journal article" date="2004" name="Nature">
        <title>Genome evolution in yeasts.</title>
        <authorList>
            <consortium name="Genolevures"/>
            <person name="Dujon B."/>
            <person name="Sherman D."/>
            <person name="Fischer G."/>
            <person name="Durrens P."/>
            <person name="Casaregola S."/>
            <person name="Lafontaine I."/>
            <person name="de Montigny J."/>
            <person name="Marck C."/>
            <person name="Neuveglise C."/>
            <person name="Talla E."/>
            <person name="Goffard N."/>
            <person name="Frangeul L."/>
            <person name="Aigle M."/>
            <person name="Anthouard V."/>
            <person name="Babour A."/>
            <person name="Barbe V."/>
            <person name="Barnay S."/>
            <person name="Blanchin S."/>
            <person name="Beckerich J.M."/>
            <person name="Beyne E."/>
            <person name="Bleykasten C."/>
            <person name="Boisrame A."/>
            <person name="Boyer J."/>
            <person name="Cattolico L."/>
            <person name="Confanioleri F."/>
            <person name="de Daruvar A."/>
            <person name="Despons L."/>
            <person name="Fabre E."/>
            <person name="Fairhead C."/>
            <person name="Ferry-Dumazet H."/>
            <person name="Groppi A."/>
            <person name="Hantraye F."/>
            <person name="Hennequin C."/>
            <person name="Jauniaux N."/>
            <person name="Joyet P."/>
            <person name="Kachouri R."/>
            <person name="Kerrest A."/>
            <person name="Koszul R."/>
            <person name="Lemaire M."/>
            <person name="Lesur I."/>
            <person name="Ma L."/>
            <person name="Muller H."/>
            <person name="Nicaud J.M."/>
            <person name="Nikolski M."/>
            <person name="Oztas S."/>
            <person name="Ozier-Kalogeropoulos O."/>
            <person name="Pellenz S."/>
            <person name="Potier S."/>
            <person name="Richard G.F."/>
            <person name="Straub M.L."/>
            <person name="Suleau A."/>
            <person name="Swennene D."/>
            <person name="Tekaia F."/>
            <person name="Wesolowski-Louvel M."/>
            <person name="Westhof E."/>
            <person name="Wirth B."/>
            <person name="Zeniou-Meyer M."/>
            <person name="Zivanovic I."/>
            <person name="Bolotin-Fukuhara M."/>
            <person name="Thierry A."/>
            <person name="Bouchier C."/>
            <person name="Caudron B."/>
            <person name="Scarpelli C."/>
            <person name="Gaillardin C."/>
            <person name="Weissenbach J."/>
            <person name="Wincker P."/>
            <person name="Souciet J.L."/>
        </authorList>
    </citation>
    <scope>NUCLEOTIDE SEQUENCE [LARGE SCALE GENOMIC DNA]</scope>
    <source>
        <strain evidence="3">ATCC 8585 / CBS 2359 / DSM 70799 / NBRC 1267 / NRRL Y-1140 / WM37</strain>
    </source>
</reference>
<dbReference type="EMBL" id="CR382121">
    <property type="protein sequence ID" value="CAH02723.1"/>
    <property type="molecule type" value="Genomic_DNA"/>
</dbReference>
<sequence length="383" mass="41508">MSSIIIDNCNNTSLPPLLLPAVVHHDERNTYLNKLSASNFKQDKSVSGLNLISNSSSWSKPSANYTTSKTAVLLTPPNSNINSSTATASSSLDDLASLASVAAATNNVALPKDTIGSSYNSHQHPLIHDCLQRKRSNSSADEESLAAPVAFKKRGRKNSRKNSMRMSSNTSFTLSSAVSSNTTSSTTSRSSSRSKSPLSRAQSVSNSPSSVEEDAGVTRGFDDNQLLANISGAKVITSSKCKRQRTGPSCDVCRSKKIKCDATVLVISQDPSLLFNCKEDESLHCPLSIDTCRPDILMKIPTEVRKQLAERKDMSLVRHVDKLIAFSSCSSCQKKKDRDCSFSKGFTRNDIAVFSTLNKKLGKRNSLGDFTVKDYLNVGYSLD</sequence>
<dbReference type="CDD" id="cd00067">
    <property type="entry name" value="GAL4"/>
    <property type="match status" value="1"/>
</dbReference>
<name>Q6CY54_KLULA</name>
<keyword evidence="3" id="KW-1185">Reference proteome</keyword>
<accession>Q6CY54</accession>
<dbReference type="AlphaFoldDB" id="Q6CY54"/>
<dbReference type="InterPro" id="IPR001138">
    <property type="entry name" value="Zn2Cys6_DnaBD"/>
</dbReference>
<protein>
    <submittedName>
        <fullName evidence="2">KLLA0A03091p</fullName>
    </submittedName>
</protein>
<dbReference type="GO" id="GO:0008270">
    <property type="term" value="F:zinc ion binding"/>
    <property type="evidence" value="ECO:0007669"/>
    <property type="project" value="InterPro"/>
</dbReference>
<evidence type="ECO:0000313" key="3">
    <source>
        <dbReference type="Proteomes" id="UP000000598"/>
    </source>
</evidence>
<dbReference type="eggNOG" id="ENOG502S235">
    <property type="taxonomic scope" value="Eukaryota"/>
</dbReference>
<evidence type="ECO:0000313" key="2">
    <source>
        <dbReference type="EMBL" id="CAH02723.1"/>
    </source>
</evidence>
<feature type="compositionally biased region" description="Basic residues" evidence="1">
    <location>
        <begin position="151"/>
        <end position="163"/>
    </location>
</feature>
<dbReference type="PaxDb" id="284590-Q6CY54"/>
<evidence type="ECO:0000256" key="1">
    <source>
        <dbReference type="SAM" id="MobiDB-lite"/>
    </source>
</evidence>
<dbReference type="Proteomes" id="UP000000598">
    <property type="component" value="Chromosome A"/>
</dbReference>
<organism evidence="2 3">
    <name type="scientific">Kluyveromyces lactis (strain ATCC 8585 / CBS 2359 / DSM 70799 / NBRC 1267 / NRRL Y-1140 / WM37)</name>
    <name type="common">Yeast</name>
    <name type="synonym">Candida sphaerica</name>
    <dbReference type="NCBI Taxonomy" id="284590"/>
    <lineage>
        <taxon>Eukaryota</taxon>
        <taxon>Fungi</taxon>
        <taxon>Dikarya</taxon>
        <taxon>Ascomycota</taxon>
        <taxon>Saccharomycotina</taxon>
        <taxon>Saccharomycetes</taxon>
        <taxon>Saccharomycetales</taxon>
        <taxon>Saccharomycetaceae</taxon>
        <taxon>Kluyveromyces</taxon>
    </lineage>
</organism>
<dbReference type="InParanoid" id="Q6CY54"/>
<feature type="compositionally biased region" description="Low complexity" evidence="1">
    <location>
        <begin position="164"/>
        <end position="203"/>
    </location>
</feature>